<keyword evidence="2" id="KW-1185">Reference proteome</keyword>
<reference evidence="1 2" key="1">
    <citation type="submission" date="2011-02" db="EMBL/GenBank/DDBJ databases">
        <authorList>
            <person name="Weinstock G."/>
            <person name="Sodergren E."/>
            <person name="Clifton S."/>
            <person name="Fulton L."/>
            <person name="Fulton B."/>
            <person name="Courtney L."/>
            <person name="Fronick C."/>
            <person name="Harrison M."/>
            <person name="Strong C."/>
            <person name="Farmer C."/>
            <person name="Delahaunty K."/>
            <person name="Markovic C."/>
            <person name="Hall O."/>
            <person name="Minx P."/>
            <person name="Tomlinson C."/>
            <person name="Mitreva M."/>
            <person name="Hou S."/>
            <person name="Chen J."/>
            <person name="Wollam A."/>
            <person name="Pepin K.H."/>
            <person name="Johnson M."/>
            <person name="Bhonagiri V."/>
            <person name="Zhang X."/>
            <person name="Suruliraj S."/>
            <person name="Warren W."/>
            <person name="Chinwalla A."/>
            <person name="Mardis E.R."/>
            <person name="Wilson R.K."/>
        </authorList>
    </citation>
    <scope>NUCLEOTIDE SEQUENCE [LARGE SCALE GENOMIC DNA]</scope>
    <source>
        <strain evidence="1 2">YIT 12056</strain>
    </source>
</reference>
<evidence type="ECO:0000313" key="2">
    <source>
        <dbReference type="Proteomes" id="UP000010321"/>
    </source>
</evidence>
<comment type="caution">
    <text evidence="1">The sequence shown here is derived from an EMBL/GenBank/DDBJ whole genome shotgun (WGS) entry which is preliminary data.</text>
</comment>
<name>A0ABP2KVN3_9BACE</name>
<proteinExistence type="predicted"/>
<accession>A0ABP2KVN3</accession>
<organism evidence="1 2">
    <name type="scientific">Bacteroides clarus YIT 12056</name>
    <dbReference type="NCBI Taxonomy" id="762984"/>
    <lineage>
        <taxon>Bacteria</taxon>
        <taxon>Pseudomonadati</taxon>
        <taxon>Bacteroidota</taxon>
        <taxon>Bacteroidia</taxon>
        <taxon>Bacteroidales</taxon>
        <taxon>Bacteroidaceae</taxon>
        <taxon>Bacteroides</taxon>
    </lineage>
</organism>
<sequence>MIKTGDAEQMYLGTATVQYAWVDIYARKDIYPIMPKAKNPYSLHIPCHIFLSVI</sequence>
<evidence type="ECO:0000313" key="1">
    <source>
        <dbReference type="EMBL" id="EGF54676.1"/>
    </source>
</evidence>
<dbReference type="Proteomes" id="UP000010321">
    <property type="component" value="Unassembled WGS sequence"/>
</dbReference>
<gene>
    <name evidence="1" type="ORF">HMPREF9445_00335</name>
</gene>
<protein>
    <submittedName>
        <fullName evidence="1">Uncharacterized protein</fullName>
    </submittedName>
</protein>
<dbReference type="EMBL" id="AFBM01000004">
    <property type="protein sequence ID" value="EGF54676.1"/>
    <property type="molecule type" value="Genomic_DNA"/>
</dbReference>